<feature type="chain" id="PRO_5040412844" description="Cytochrome b561 and DOMON domain-containing protein" evidence="11">
    <location>
        <begin position="25"/>
        <end position="388"/>
    </location>
</feature>
<dbReference type="SMART" id="SM00665">
    <property type="entry name" value="B561"/>
    <property type="match status" value="1"/>
</dbReference>
<proteinExistence type="predicted"/>
<feature type="domain" description="DOMON" evidence="12">
    <location>
        <begin position="51"/>
        <end position="166"/>
    </location>
</feature>
<feature type="domain" description="Cytochrome b561" evidence="13">
    <location>
        <begin position="173"/>
        <end position="371"/>
    </location>
</feature>
<dbReference type="OrthoDB" id="2419613at2759"/>
<feature type="transmembrane region" description="Helical" evidence="10">
    <location>
        <begin position="346"/>
        <end position="370"/>
    </location>
</feature>
<keyword evidence="4 11" id="KW-0732">Signal</keyword>
<dbReference type="PANTHER" id="PTHR23130">
    <property type="entry name" value="CYTOCHROME B561 AND DOMON DOMAIN-CONTAINING PROTEIN"/>
    <property type="match status" value="1"/>
</dbReference>
<keyword evidence="5 8" id="KW-0249">Electron transport</keyword>
<keyword evidence="2 8" id="KW-0813">Transport</keyword>
<evidence type="ECO:0000313" key="14">
    <source>
        <dbReference type="EMBL" id="CAA0829066.1"/>
    </source>
</evidence>
<evidence type="ECO:0000259" key="12">
    <source>
        <dbReference type="PROSITE" id="PS50836"/>
    </source>
</evidence>
<dbReference type="InterPro" id="IPR045265">
    <property type="entry name" value="AIR12_DOMON"/>
</dbReference>
<name>A0A9N7RG22_STRHE</name>
<dbReference type="InterPro" id="IPR006593">
    <property type="entry name" value="Cyt_b561/ferric_Rdtase_TM"/>
</dbReference>
<dbReference type="Pfam" id="PF03188">
    <property type="entry name" value="Cytochrom_B561"/>
    <property type="match status" value="1"/>
</dbReference>
<sequence length="388" mass="42045">MGMMRNSLLLLLLTLAVLVSVSHAETGKPCSDYTFGNSKERYAACSSLPVLDSFLHWTYHPSTHTVDLAFRRTGAAASEWVAWALNPTGTGMIGAQCLIAYVDPSSGAPRAHTSAIASYRTALQPGNLSFAVPSLRAEFGNKEMIIRATIKLPQGRTSFPQAWQFGPVTSSGQLRQHGAAPGNLGATATIDFSTGTSTPTSRRSSSKNIHGALNVVSWGIMMPVGAMAARYLKVFNVANPAWFYVHVTCQASAYIVGVAGWVTGLILGTRSPGVQHTPHRYMGIALFVLATLQALSIRLRPKPDHKYRIYWNAYHHITGYIVILLSIGNIIVGLEILDPGKKWKRAYYVMLIALVAIATLLEALSSFVVAKRKRNQQQNSVDVDGCSA</sequence>
<evidence type="ECO:0000256" key="4">
    <source>
        <dbReference type="ARBA" id="ARBA00022729"/>
    </source>
</evidence>
<evidence type="ECO:0000256" key="5">
    <source>
        <dbReference type="ARBA" id="ARBA00022982"/>
    </source>
</evidence>
<feature type="transmembrane region" description="Helical" evidence="10">
    <location>
        <begin position="279"/>
        <end position="297"/>
    </location>
</feature>
<dbReference type="PANTHER" id="PTHR23130:SF223">
    <property type="entry name" value="CYTOCHROME B561 AND DOMON DOMAIN-CONTAINING PROTEIN"/>
    <property type="match status" value="1"/>
</dbReference>
<evidence type="ECO:0000256" key="11">
    <source>
        <dbReference type="SAM" id="SignalP"/>
    </source>
</evidence>
<feature type="transmembrane region" description="Helical" evidence="10">
    <location>
        <begin position="209"/>
        <end position="229"/>
    </location>
</feature>
<dbReference type="GO" id="GO:0046872">
    <property type="term" value="F:metal ion binding"/>
    <property type="evidence" value="ECO:0007669"/>
    <property type="project" value="UniProtKB-KW"/>
</dbReference>
<evidence type="ECO:0000256" key="10">
    <source>
        <dbReference type="SAM" id="Phobius"/>
    </source>
</evidence>
<dbReference type="Gene3D" id="1.20.120.1770">
    <property type="match status" value="1"/>
</dbReference>
<keyword evidence="6 10" id="KW-1133">Transmembrane helix</keyword>
<evidence type="ECO:0000259" key="13">
    <source>
        <dbReference type="PROSITE" id="PS50939"/>
    </source>
</evidence>
<dbReference type="PIRSF" id="PIRSF037471">
    <property type="entry name" value="UCP037471"/>
    <property type="match status" value="1"/>
</dbReference>
<dbReference type="PROSITE" id="PS50939">
    <property type="entry name" value="CYTOCHROME_B561"/>
    <property type="match status" value="1"/>
</dbReference>
<dbReference type="CDD" id="cd09629">
    <property type="entry name" value="DOMON_CIL1_like"/>
    <property type="match status" value="1"/>
</dbReference>
<evidence type="ECO:0000256" key="6">
    <source>
        <dbReference type="ARBA" id="ARBA00022989"/>
    </source>
</evidence>
<evidence type="ECO:0000256" key="1">
    <source>
        <dbReference type="ARBA" id="ARBA00004370"/>
    </source>
</evidence>
<feature type="transmembrane region" description="Helical" evidence="10">
    <location>
        <begin position="309"/>
        <end position="334"/>
    </location>
</feature>
<reference evidence="14" key="1">
    <citation type="submission" date="2019-12" db="EMBL/GenBank/DDBJ databases">
        <authorList>
            <person name="Scholes J."/>
        </authorList>
    </citation>
    <scope>NUCLEOTIDE SEQUENCE</scope>
</reference>
<evidence type="ECO:0000256" key="3">
    <source>
        <dbReference type="ARBA" id="ARBA00022692"/>
    </source>
</evidence>
<feature type="binding site" description="axial binding residue" evidence="9">
    <location>
        <position position="246"/>
    </location>
    <ligand>
        <name>heme b</name>
        <dbReference type="ChEBI" id="CHEBI:60344"/>
        <label>1</label>
    </ligand>
    <ligandPart>
        <name>Fe</name>
        <dbReference type="ChEBI" id="CHEBI:18248"/>
    </ligandPart>
</feature>
<dbReference type="EMBL" id="CACSLK010027773">
    <property type="protein sequence ID" value="CAA0829066.1"/>
    <property type="molecule type" value="Genomic_DNA"/>
</dbReference>
<evidence type="ECO:0000313" key="15">
    <source>
        <dbReference type="Proteomes" id="UP001153555"/>
    </source>
</evidence>
<dbReference type="InterPro" id="IPR005018">
    <property type="entry name" value="DOMON_domain"/>
</dbReference>
<comment type="cofactor">
    <cofactor evidence="8">
        <name>heme b</name>
        <dbReference type="ChEBI" id="CHEBI:60344"/>
    </cofactor>
    <text evidence="8">Binds 2 heme b groups non-covalently.</text>
</comment>
<dbReference type="Pfam" id="PF04526">
    <property type="entry name" value="DUF568"/>
    <property type="match status" value="1"/>
</dbReference>
<organism evidence="14 15">
    <name type="scientific">Striga hermonthica</name>
    <name type="common">Purple witchweed</name>
    <name type="synonym">Buchnera hermonthica</name>
    <dbReference type="NCBI Taxonomy" id="68872"/>
    <lineage>
        <taxon>Eukaryota</taxon>
        <taxon>Viridiplantae</taxon>
        <taxon>Streptophyta</taxon>
        <taxon>Embryophyta</taxon>
        <taxon>Tracheophyta</taxon>
        <taxon>Spermatophyta</taxon>
        <taxon>Magnoliopsida</taxon>
        <taxon>eudicotyledons</taxon>
        <taxon>Gunneridae</taxon>
        <taxon>Pentapetalae</taxon>
        <taxon>asterids</taxon>
        <taxon>lamiids</taxon>
        <taxon>Lamiales</taxon>
        <taxon>Orobanchaceae</taxon>
        <taxon>Buchnereae</taxon>
        <taxon>Striga</taxon>
    </lineage>
</organism>
<keyword evidence="9" id="KW-0408">Iron</keyword>
<protein>
    <recommendedName>
        <fullName evidence="8">Cytochrome b561 and DOMON domain-containing protein</fullName>
    </recommendedName>
</protein>
<feature type="binding site" description="axial binding residue" evidence="9">
    <location>
        <position position="279"/>
    </location>
    <ligand>
        <name>heme b</name>
        <dbReference type="ChEBI" id="CHEBI:60344"/>
        <label>1</label>
    </ligand>
    <ligandPart>
        <name>Fe</name>
        <dbReference type="ChEBI" id="CHEBI:18248"/>
    </ligandPart>
</feature>
<dbReference type="AlphaFoldDB" id="A0A9N7RG22"/>
<dbReference type="InterPro" id="IPR017214">
    <property type="entry name" value="UCP037471"/>
</dbReference>
<feature type="binding site" description="axial binding residue" evidence="9">
    <location>
        <position position="210"/>
    </location>
    <ligand>
        <name>heme b</name>
        <dbReference type="ChEBI" id="CHEBI:60344"/>
        <label>1</label>
    </ligand>
    <ligandPart>
        <name>Fe</name>
        <dbReference type="ChEBI" id="CHEBI:18248"/>
    </ligandPart>
</feature>
<feature type="binding site" description="axial binding residue" evidence="9">
    <location>
        <position position="315"/>
    </location>
    <ligand>
        <name>heme b</name>
        <dbReference type="ChEBI" id="CHEBI:60344"/>
        <label>1</label>
    </ligand>
    <ligandPart>
        <name>Fe</name>
        <dbReference type="ChEBI" id="CHEBI:18248"/>
    </ligandPart>
</feature>
<comment type="caution">
    <text evidence="14">The sequence shown here is derived from an EMBL/GenBank/DDBJ whole genome shotgun (WGS) entry which is preliminary data.</text>
</comment>
<keyword evidence="9" id="KW-0479">Metal-binding</keyword>
<evidence type="ECO:0000256" key="7">
    <source>
        <dbReference type="ARBA" id="ARBA00023136"/>
    </source>
</evidence>
<feature type="transmembrane region" description="Helical" evidence="10">
    <location>
        <begin position="241"/>
        <end position="267"/>
    </location>
</feature>
<dbReference type="Proteomes" id="UP001153555">
    <property type="component" value="Unassembled WGS sequence"/>
</dbReference>
<dbReference type="PROSITE" id="PS50836">
    <property type="entry name" value="DOMON"/>
    <property type="match status" value="1"/>
</dbReference>
<evidence type="ECO:0000256" key="9">
    <source>
        <dbReference type="PIRSR" id="PIRSR037471-1"/>
    </source>
</evidence>
<keyword evidence="7 8" id="KW-0472">Membrane</keyword>
<comment type="subcellular location">
    <subcellularLocation>
        <location evidence="1">Membrane</location>
    </subcellularLocation>
</comment>
<accession>A0A9N7RG22</accession>
<dbReference type="GO" id="GO:0016020">
    <property type="term" value="C:membrane"/>
    <property type="evidence" value="ECO:0007669"/>
    <property type="project" value="UniProtKB-SubCell"/>
</dbReference>
<gene>
    <name evidence="14" type="ORF">SHERM_24658</name>
</gene>
<feature type="signal peptide" evidence="11">
    <location>
        <begin position="1"/>
        <end position="24"/>
    </location>
</feature>
<keyword evidence="3 10" id="KW-0812">Transmembrane</keyword>
<dbReference type="CDD" id="cd08760">
    <property type="entry name" value="Cyt_b561_FRRS1_like"/>
    <property type="match status" value="1"/>
</dbReference>
<evidence type="ECO:0000256" key="2">
    <source>
        <dbReference type="ARBA" id="ARBA00022448"/>
    </source>
</evidence>
<keyword evidence="15" id="KW-1185">Reference proteome</keyword>
<evidence type="ECO:0000256" key="8">
    <source>
        <dbReference type="PIRNR" id="PIRNR037471"/>
    </source>
</evidence>